<keyword evidence="3" id="KW-1003">Cell membrane</keyword>
<keyword evidence="6 7" id="KW-0472">Membrane</keyword>
<dbReference type="AlphaFoldDB" id="A0A502EGZ0"/>
<feature type="transmembrane region" description="Helical" evidence="7">
    <location>
        <begin position="212"/>
        <end position="229"/>
    </location>
</feature>
<reference evidence="9 10" key="1">
    <citation type="journal article" date="2019" name="Environ. Microbiol.">
        <title>Species interactions and distinct microbial communities in high Arctic permafrost affected cryosols are associated with the CH4 and CO2 gas fluxes.</title>
        <authorList>
            <person name="Altshuler I."/>
            <person name="Hamel J."/>
            <person name="Turney S."/>
            <person name="Magnuson E."/>
            <person name="Levesque R."/>
            <person name="Greer C."/>
            <person name="Whyte L.G."/>
        </authorList>
    </citation>
    <scope>NUCLEOTIDE SEQUENCE [LARGE SCALE GENOMIC DNA]</scope>
    <source>
        <strain evidence="9 10">S5.20</strain>
    </source>
</reference>
<organism evidence="9 10">
    <name type="scientific">Mycolicibacterium hodleri</name>
    <dbReference type="NCBI Taxonomy" id="49897"/>
    <lineage>
        <taxon>Bacteria</taxon>
        <taxon>Bacillati</taxon>
        <taxon>Actinomycetota</taxon>
        <taxon>Actinomycetes</taxon>
        <taxon>Mycobacteriales</taxon>
        <taxon>Mycobacteriaceae</taxon>
        <taxon>Mycolicibacterium</taxon>
    </lineage>
</organism>
<feature type="transmembrane region" description="Helical" evidence="7">
    <location>
        <begin position="117"/>
        <end position="144"/>
    </location>
</feature>
<feature type="transmembrane region" description="Helical" evidence="7">
    <location>
        <begin position="182"/>
        <end position="200"/>
    </location>
</feature>
<dbReference type="Pfam" id="PF07690">
    <property type="entry name" value="MFS_1"/>
    <property type="match status" value="1"/>
</dbReference>
<evidence type="ECO:0000256" key="3">
    <source>
        <dbReference type="ARBA" id="ARBA00022475"/>
    </source>
</evidence>
<evidence type="ECO:0000313" key="9">
    <source>
        <dbReference type="EMBL" id="TPG36955.1"/>
    </source>
</evidence>
<dbReference type="CDD" id="cd17321">
    <property type="entry name" value="MFS_MMR_MDR_like"/>
    <property type="match status" value="1"/>
</dbReference>
<keyword evidence="4 7" id="KW-0812">Transmembrane</keyword>
<feature type="transmembrane region" description="Helical" evidence="7">
    <location>
        <begin position="241"/>
        <end position="259"/>
    </location>
</feature>
<evidence type="ECO:0000256" key="1">
    <source>
        <dbReference type="ARBA" id="ARBA00004651"/>
    </source>
</evidence>
<dbReference type="PANTHER" id="PTHR42718:SF46">
    <property type="entry name" value="BLR6921 PROTEIN"/>
    <property type="match status" value="1"/>
</dbReference>
<dbReference type="GO" id="GO:0022857">
    <property type="term" value="F:transmembrane transporter activity"/>
    <property type="evidence" value="ECO:0007669"/>
    <property type="project" value="InterPro"/>
</dbReference>
<evidence type="ECO:0000256" key="5">
    <source>
        <dbReference type="ARBA" id="ARBA00022989"/>
    </source>
</evidence>
<keyword evidence="5 7" id="KW-1133">Transmembrane helix</keyword>
<comment type="caution">
    <text evidence="9">The sequence shown here is derived from an EMBL/GenBank/DDBJ whole genome shotgun (WGS) entry which is preliminary data.</text>
</comment>
<gene>
    <name evidence="9" type="ORF">EAH80_03465</name>
</gene>
<dbReference type="InterPro" id="IPR020846">
    <property type="entry name" value="MFS_dom"/>
</dbReference>
<feature type="transmembrane region" description="Helical" evidence="7">
    <location>
        <begin position="156"/>
        <end position="176"/>
    </location>
</feature>
<dbReference type="InterPro" id="IPR036259">
    <property type="entry name" value="MFS_trans_sf"/>
</dbReference>
<evidence type="ECO:0000256" key="6">
    <source>
        <dbReference type="ARBA" id="ARBA00023136"/>
    </source>
</evidence>
<dbReference type="EMBL" id="RCZG01000001">
    <property type="protein sequence ID" value="TPG36955.1"/>
    <property type="molecule type" value="Genomic_DNA"/>
</dbReference>
<dbReference type="PANTHER" id="PTHR42718">
    <property type="entry name" value="MAJOR FACILITATOR SUPERFAMILY MULTIDRUG TRANSPORTER MFSC"/>
    <property type="match status" value="1"/>
</dbReference>
<dbReference type="InterPro" id="IPR011701">
    <property type="entry name" value="MFS"/>
</dbReference>
<protein>
    <submittedName>
        <fullName evidence="9">MFS transporter</fullName>
    </submittedName>
</protein>
<feature type="transmembrane region" description="Helical" evidence="7">
    <location>
        <begin position="461"/>
        <end position="481"/>
    </location>
</feature>
<dbReference type="OrthoDB" id="4080117at2"/>
<evidence type="ECO:0000256" key="4">
    <source>
        <dbReference type="ARBA" id="ARBA00022692"/>
    </source>
</evidence>
<evidence type="ECO:0000259" key="8">
    <source>
        <dbReference type="PROSITE" id="PS50850"/>
    </source>
</evidence>
<accession>A0A502EGZ0</accession>
<feature type="transmembrane region" description="Helical" evidence="7">
    <location>
        <begin position="92"/>
        <end position="111"/>
    </location>
</feature>
<feature type="transmembrane region" description="Helical" evidence="7">
    <location>
        <begin position="408"/>
        <end position="428"/>
    </location>
</feature>
<comment type="subcellular location">
    <subcellularLocation>
        <location evidence="1">Cell membrane</location>
        <topology evidence="1">Multi-pass membrane protein</topology>
    </subcellularLocation>
</comment>
<evidence type="ECO:0000313" key="10">
    <source>
        <dbReference type="Proteomes" id="UP000320095"/>
    </source>
</evidence>
<proteinExistence type="predicted"/>
<evidence type="ECO:0000256" key="2">
    <source>
        <dbReference type="ARBA" id="ARBA00022448"/>
    </source>
</evidence>
<dbReference type="RefSeq" id="WP_140687968.1">
    <property type="nucleotide sequence ID" value="NZ_RCZG01000001.1"/>
</dbReference>
<dbReference type="GO" id="GO:0005886">
    <property type="term" value="C:plasma membrane"/>
    <property type="evidence" value="ECO:0007669"/>
    <property type="project" value="UniProtKB-SubCell"/>
</dbReference>
<keyword evidence="2" id="KW-0813">Transport</keyword>
<dbReference type="PROSITE" id="PS50850">
    <property type="entry name" value="MFS"/>
    <property type="match status" value="1"/>
</dbReference>
<dbReference type="Gene3D" id="1.20.1720.10">
    <property type="entry name" value="Multidrug resistance protein D"/>
    <property type="match status" value="2"/>
</dbReference>
<evidence type="ECO:0000256" key="7">
    <source>
        <dbReference type="SAM" id="Phobius"/>
    </source>
</evidence>
<keyword evidence="10" id="KW-1185">Reference proteome</keyword>
<sequence length="501" mass="51839">MSFSGGSSGSTDNSTAPLSSSVLGIAIVAITGMQLMSTLDGTIVIVALPRMQADLDLSDAGKSWVITAYVLTFGGLLLLGGRVGDAIGQKRAFLSGVGIFTIASLICGVAGEEYTLIAARALQGIGAAVAAPTGLALIATTYAVGHARNQAMAVSAGMQAIGSVMGLVLGGLLTVISWRLAFLMNVPIGIVIVIIAWLRIGETHHERLKLDITGAMLATLGCTSAVLVFTQGPPRGWLDPWVVGAAVASVVFFVSFFLAERTAENPLVPFSVFSDRNRVATFVAWFLGGGVLLTVTVMVGLLAQDVLGYSALRAGICFLPFAVAVGVGNVLATKLAPRFAPRWLIIGGGLYVLAAMLYGSTLDRSIPYFPDLFIPIVLGGFGIGIISVVLPLCAVAGVGPREIGPVSAITLMVQNLGGPLVLVVIMAVQTSRTLYLGGTTGPVKNMTPAQLDALGYGYTYSLLWVAGISILVGVAAFWIGFSARDIARAQHTKEAVEAGEL</sequence>
<name>A0A502EGZ0_9MYCO</name>
<feature type="transmembrane region" description="Helical" evidence="7">
    <location>
        <begin position="372"/>
        <end position="396"/>
    </location>
</feature>
<feature type="transmembrane region" description="Helical" evidence="7">
    <location>
        <begin position="21"/>
        <end position="48"/>
    </location>
</feature>
<dbReference type="SUPFAM" id="SSF103473">
    <property type="entry name" value="MFS general substrate transporter"/>
    <property type="match status" value="1"/>
</dbReference>
<dbReference type="Proteomes" id="UP000320095">
    <property type="component" value="Unassembled WGS sequence"/>
</dbReference>
<feature type="domain" description="Major facilitator superfamily (MFS) profile" evidence="8">
    <location>
        <begin position="26"/>
        <end position="484"/>
    </location>
</feature>
<feature type="transmembrane region" description="Helical" evidence="7">
    <location>
        <begin position="309"/>
        <end position="331"/>
    </location>
</feature>
<feature type="transmembrane region" description="Helical" evidence="7">
    <location>
        <begin position="343"/>
        <end position="360"/>
    </location>
</feature>
<feature type="transmembrane region" description="Helical" evidence="7">
    <location>
        <begin position="60"/>
        <end position="80"/>
    </location>
</feature>
<feature type="transmembrane region" description="Helical" evidence="7">
    <location>
        <begin position="279"/>
        <end position="303"/>
    </location>
</feature>